<feature type="transmembrane region" description="Helical" evidence="5">
    <location>
        <begin position="123"/>
        <end position="143"/>
    </location>
</feature>
<proteinExistence type="predicted"/>
<evidence type="ECO:0000313" key="7">
    <source>
        <dbReference type="Proteomes" id="UP000537260"/>
    </source>
</evidence>
<keyword evidence="7" id="KW-1185">Reference proteome</keyword>
<sequence>MCGGAEGGRTAGLTAALTAGLTAALTAGEPTDDAAAGKLESRMNRTTTALLAALEALIVVAIGVGIALVPLTILWATHFELAVDWSMFWQAAANVWLLGNGVDLSVTLPAVLSAPLGLPGAEAPFGLTIALLGFTVLAVALGVRTGIRAIETPHPLVGVLAATLSYAVFATLITLSAVSAVVTPSLVQGIVLPTLIYAAGVLLGATGLFGRGVGATDTSSRAGSGLPTGPLLGVPNVVRERYRALPLVWRSGAAEAVRGGIAATTLLIGVAAVTLTVLVFANFATVIGLYEALQAGIMGGVTLTLAQLAILPNLVLWVVSWFVGPGFAIGAGSSVSPLGTSLGVIPGLPIFGALPHGTLAFGFLGLLMPVLIGFLAARLVRRRSDRLGLPVPSLSTALYTGVGTGVVAGVLLGLAMWASAGSFGPGRLVEVGPNPLVVGVLAAVEIGIAACLGMCAGIRRPDRSA</sequence>
<dbReference type="AlphaFoldDB" id="A0A7Z0EIT5"/>
<dbReference type="PRINTS" id="PR00342">
    <property type="entry name" value="RHESUSRHD"/>
</dbReference>
<dbReference type="InterPro" id="IPR002229">
    <property type="entry name" value="RhesusRHD"/>
</dbReference>
<feature type="transmembrane region" description="Helical" evidence="5">
    <location>
        <begin position="360"/>
        <end position="377"/>
    </location>
</feature>
<keyword evidence="4 5" id="KW-0472">Membrane</keyword>
<dbReference type="Pfam" id="PF19877">
    <property type="entry name" value="DUF6350"/>
    <property type="match status" value="1"/>
</dbReference>
<dbReference type="InterPro" id="IPR045931">
    <property type="entry name" value="DUF6350"/>
</dbReference>
<evidence type="ECO:0000313" key="6">
    <source>
        <dbReference type="EMBL" id="NYJ21629.1"/>
    </source>
</evidence>
<dbReference type="GO" id="GO:0005886">
    <property type="term" value="C:plasma membrane"/>
    <property type="evidence" value="ECO:0007669"/>
    <property type="project" value="InterPro"/>
</dbReference>
<dbReference type="Proteomes" id="UP000537260">
    <property type="component" value="Unassembled WGS sequence"/>
</dbReference>
<feature type="transmembrane region" description="Helical" evidence="5">
    <location>
        <begin position="266"/>
        <end position="290"/>
    </location>
</feature>
<evidence type="ECO:0000256" key="1">
    <source>
        <dbReference type="ARBA" id="ARBA00004141"/>
    </source>
</evidence>
<gene>
    <name evidence="6" type="ORF">HNR05_003420</name>
</gene>
<comment type="subcellular location">
    <subcellularLocation>
        <location evidence="1">Membrane</location>
        <topology evidence="1">Multi-pass membrane protein</topology>
    </subcellularLocation>
</comment>
<organism evidence="6 7">
    <name type="scientific">Glaciibacter psychrotolerans</name>
    <dbReference type="NCBI Taxonomy" id="670054"/>
    <lineage>
        <taxon>Bacteria</taxon>
        <taxon>Bacillati</taxon>
        <taxon>Actinomycetota</taxon>
        <taxon>Actinomycetes</taxon>
        <taxon>Micrococcales</taxon>
        <taxon>Microbacteriaceae</taxon>
        <taxon>Glaciibacter</taxon>
    </lineage>
</organism>
<feature type="transmembrane region" description="Helical" evidence="5">
    <location>
        <begin position="155"/>
        <end position="178"/>
    </location>
</feature>
<feature type="transmembrane region" description="Helical" evidence="5">
    <location>
        <begin position="296"/>
        <end position="323"/>
    </location>
</feature>
<evidence type="ECO:0000256" key="4">
    <source>
        <dbReference type="ARBA" id="ARBA00023136"/>
    </source>
</evidence>
<dbReference type="RefSeq" id="WP_343062661.1">
    <property type="nucleotide sequence ID" value="NZ_JACCFM010000001.1"/>
</dbReference>
<feature type="transmembrane region" description="Helical" evidence="5">
    <location>
        <begin position="50"/>
        <end position="76"/>
    </location>
</feature>
<feature type="transmembrane region" description="Helical" evidence="5">
    <location>
        <begin position="190"/>
        <end position="210"/>
    </location>
</feature>
<protein>
    <submittedName>
        <fullName evidence="6">Uncharacterized protein</fullName>
    </submittedName>
</protein>
<feature type="transmembrane region" description="Helical" evidence="5">
    <location>
        <begin position="437"/>
        <end position="458"/>
    </location>
</feature>
<comment type="caution">
    <text evidence="6">The sequence shown here is derived from an EMBL/GenBank/DDBJ whole genome shotgun (WGS) entry which is preliminary data.</text>
</comment>
<dbReference type="EMBL" id="JACCFM010000001">
    <property type="protein sequence ID" value="NYJ21629.1"/>
    <property type="molecule type" value="Genomic_DNA"/>
</dbReference>
<feature type="transmembrane region" description="Helical" evidence="5">
    <location>
        <begin position="335"/>
        <end position="354"/>
    </location>
</feature>
<reference evidence="6 7" key="1">
    <citation type="submission" date="2020-07" db="EMBL/GenBank/DDBJ databases">
        <title>Sequencing the genomes of 1000 actinobacteria strains.</title>
        <authorList>
            <person name="Klenk H.-P."/>
        </authorList>
    </citation>
    <scope>NUCLEOTIDE SEQUENCE [LARGE SCALE GENOMIC DNA]</scope>
    <source>
        <strain evidence="6 7">LI1</strain>
    </source>
</reference>
<evidence type="ECO:0000256" key="2">
    <source>
        <dbReference type="ARBA" id="ARBA00022692"/>
    </source>
</evidence>
<evidence type="ECO:0000256" key="5">
    <source>
        <dbReference type="SAM" id="Phobius"/>
    </source>
</evidence>
<accession>A0A7Z0EIT5</accession>
<keyword evidence="3 5" id="KW-1133">Transmembrane helix</keyword>
<name>A0A7Z0EIT5_9MICO</name>
<feature type="transmembrane region" description="Helical" evidence="5">
    <location>
        <begin position="397"/>
        <end position="417"/>
    </location>
</feature>
<evidence type="ECO:0000256" key="3">
    <source>
        <dbReference type="ARBA" id="ARBA00022989"/>
    </source>
</evidence>
<keyword evidence="2 5" id="KW-0812">Transmembrane</keyword>